<proteinExistence type="inferred from homology"/>
<dbReference type="EMBL" id="ALJD01000012">
    <property type="protein sequence ID" value="EJN57645.1"/>
    <property type="molecule type" value="Genomic_DNA"/>
</dbReference>
<gene>
    <name evidence="3" type="ORF">HSB1_40060</name>
</gene>
<dbReference type="GO" id="GO:0008483">
    <property type="term" value="F:transaminase activity"/>
    <property type="evidence" value="ECO:0007669"/>
    <property type="project" value="TreeGrafter"/>
</dbReference>
<dbReference type="InterPro" id="IPR000653">
    <property type="entry name" value="DegT/StrS_aminotransferase"/>
</dbReference>
<evidence type="ECO:0000313" key="3">
    <source>
        <dbReference type="EMBL" id="EJN57645.1"/>
    </source>
</evidence>
<accession>J2ZAE8</accession>
<organism evidence="3 4">
    <name type="scientific">Halogranum salarium B-1</name>
    <dbReference type="NCBI Taxonomy" id="1210908"/>
    <lineage>
        <taxon>Archaea</taxon>
        <taxon>Methanobacteriati</taxon>
        <taxon>Methanobacteriota</taxon>
        <taxon>Stenosarchaea group</taxon>
        <taxon>Halobacteria</taxon>
        <taxon>Halobacteriales</taxon>
        <taxon>Haloferacaceae</taxon>
    </lineage>
</organism>
<sequence>MTLSLATSGSNRATSLVAGFARLVVGGEWSAEYGHSVIEAFADTSPTADYCGAGKVIVRAILDSLGGNPGDNVVLPAAVPHGLVEPFRERGVEPRYHRMTQRFGADLDDLITRIDEDTIAVVLVHYFGFEQPDAAVIREIAADAGVPVVEDNSHAALSAPGGRLLGTTDAFGFTSLHKTLPVPNGAVVFSESTIALDDSSFGVADRPSLTDACFLTSRITNPSLQQSESTHEPRPEMARSNPASGDCEETTWPASPTPYESMRAYAADDEPLSWLTAKLLAVLSAESIVHRHRDGYERWLATLDTAPMYDLTPGVCPWIFPVVVDDALQRARDVPDAFAWPRLPRDVTPDDFPVATDLARSVLALPVDRPNQIARLASAVE</sequence>
<dbReference type="GO" id="GO:0000271">
    <property type="term" value="P:polysaccharide biosynthetic process"/>
    <property type="evidence" value="ECO:0007669"/>
    <property type="project" value="TreeGrafter"/>
</dbReference>
<dbReference type="OrthoDB" id="358899at2157"/>
<comment type="caution">
    <text evidence="3">The sequence shown here is derived from an EMBL/GenBank/DDBJ whole genome shotgun (WGS) entry which is preliminary data.</text>
</comment>
<dbReference type="InterPro" id="IPR015421">
    <property type="entry name" value="PyrdxlP-dep_Trfase_major"/>
</dbReference>
<comment type="similarity">
    <text evidence="1">Belongs to the DegT/DnrJ/EryC1 family.</text>
</comment>
<dbReference type="eggNOG" id="arCOG00118">
    <property type="taxonomic scope" value="Archaea"/>
</dbReference>
<evidence type="ECO:0000256" key="2">
    <source>
        <dbReference type="SAM" id="MobiDB-lite"/>
    </source>
</evidence>
<dbReference type="InterPro" id="IPR015424">
    <property type="entry name" value="PyrdxlP-dep_Trfase"/>
</dbReference>
<reference evidence="3 4" key="1">
    <citation type="journal article" date="2012" name="J. Bacteriol.">
        <title>Draft Genome Sequence of the Extremely Halophilic Archaeon Halogranum salarium B-1T.</title>
        <authorList>
            <person name="Kim K.K."/>
            <person name="Lee K.C."/>
            <person name="Lee J.S."/>
        </authorList>
    </citation>
    <scope>NUCLEOTIDE SEQUENCE [LARGE SCALE GENOMIC DNA]</scope>
    <source>
        <strain evidence="3 4">B-1</strain>
    </source>
</reference>
<dbReference type="GO" id="GO:0030170">
    <property type="term" value="F:pyridoxal phosphate binding"/>
    <property type="evidence" value="ECO:0007669"/>
    <property type="project" value="TreeGrafter"/>
</dbReference>
<dbReference type="RefSeq" id="WP_009377393.1">
    <property type="nucleotide sequence ID" value="NZ_ALJD01000012.1"/>
</dbReference>
<protein>
    <recommendedName>
        <fullName evidence="5">DegT/DnrJ/EryC1/StrS aminotransferase</fullName>
    </recommendedName>
</protein>
<dbReference type="Pfam" id="PF01041">
    <property type="entry name" value="DegT_DnrJ_EryC1"/>
    <property type="match status" value="1"/>
</dbReference>
<keyword evidence="1" id="KW-0663">Pyridoxal phosphate</keyword>
<dbReference type="PANTHER" id="PTHR30244">
    <property type="entry name" value="TRANSAMINASE"/>
    <property type="match status" value="1"/>
</dbReference>
<evidence type="ECO:0000313" key="4">
    <source>
        <dbReference type="Proteomes" id="UP000007813"/>
    </source>
</evidence>
<feature type="region of interest" description="Disordered" evidence="2">
    <location>
        <begin position="222"/>
        <end position="254"/>
    </location>
</feature>
<dbReference type="Gene3D" id="3.40.640.10">
    <property type="entry name" value="Type I PLP-dependent aspartate aminotransferase-like (Major domain)"/>
    <property type="match status" value="1"/>
</dbReference>
<name>J2ZAE8_9EURY</name>
<evidence type="ECO:0008006" key="5">
    <source>
        <dbReference type="Google" id="ProtNLM"/>
    </source>
</evidence>
<evidence type="ECO:0000256" key="1">
    <source>
        <dbReference type="RuleBase" id="RU004508"/>
    </source>
</evidence>
<dbReference type="Proteomes" id="UP000007813">
    <property type="component" value="Unassembled WGS sequence"/>
</dbReference>
<dbReference type="AlphaFoldDB" id="J2ZAE8"/>
<dbReference type="SUPFAM" id="SSF53383">
    <property type="entry name" value="PLP-dependent transferases"/>
    <property type="match status" value="1"/>
</dbReference>
<dbReference type="PANTHER" id="PTHR30244:SF42">
    <property type="entry name" value="UDP-2-ACETAMIDO-2-DEOXY-3-OXO-D-GLUCURONATE AMINOTRANSFERASE"/>
    <property type="match status" value="1"/>
</dbReference>